<dbReference type="EMBL" id="BAAALS010000005">
    <property type="protein sequence ID" value="GAA1744194.1"/>
    <property type="molecule type" value="Genomic_DNA"/>
</dbReference>
<keyword evidence="4" id="KW-1185">Reference proteome</keyword>
<evidence type="ECO:0000313" key="3">
    <source>
        <dbReference type="EMBL" id="GAA1744194.1"/>
    </source>
</evidence>
<keyword evidence="2" id="KW-0472">Membrane</keyword>
<feature type="transmembrane region" description="Helical" evidence="2">
    <location>
        <begin position="49"/>
        <end position="73"/>
    </location>
</feature>
<proteinExistence type="predicted"/>
<protein>
    <submittedName>
        <fullName evidence="3">Uncharacterized protein</fullName>
    </submittedName>
</protein>
<feature type="region of interest" description="Disordered" evidence="1">
    <location>
        <begin position="82"/>
        <end position="110"/>
    </location>
</feature>
<gene>
    <name evidence="3" type="ORF">GCM10009681_13730</name>
</gene>
<dbReference type="RefSeq" id="WP_344078064.1">
    <property type="nucleotide sequence ID" value="NZ_BAAALS010000005.1"/>
</dbReference>
<keyword evidence="2" id="KW-0812">Transmembrane</keyword>
<evidence type="ECO:0000256" key="1">
    <source>
        <dbReference type="SAM" id="MobiDB-lite"/>
    </source>
</evidence>
<accession>A0ABP4W0I4</accession>
<reference evidence="4" key="1">
    <citation type="journal article" date="2019" name="Int. J. Syst. Evol. Microbiol.">
        <title>The Global Catalogue of Microorganisms (GCM) 10K type strain sequencing project: providing services to taxonomists for standard genome sequencing and annotation.</title>
        <authorList>
            <consortium name="The Broad Institute Genomics Platform"/>
            <consortium name="The Broad Institute Genome Sequencing Center for Infectious Disease"/>
            <person name="Wu L."/>
            <person name="Ma J."/>
        </authorList>
    </citation>
    <scope>NUCLEOTIDE SEQUENCE [LARGE SCALE GENOMIC DNA]</scope>
    <source>
        <strain evidence="4">JCM 13249</strain>
    </source>
</reference>
<keyword evidence="2" id="KW-1133">Transmembrane helix</keyword>
<name>A0ABP4W0I4_9ACTN</name>
<organism evidence="3 4">
    <name type="scientific">Luedemannella helvata</name>
    <dbReference type="NCBI Taxonomy" id="349315"/>
    <lineage>
        <taxon>Bacteria</taxon>
        <taxon>Bacillati</taxon>
        <taxon>Actinomycetota</taxon>
        <taxon>Actinomycetes</taxon>
        <taxon>Micromonosporales</taxon>
        <taxon>Micromonosporaceae</taxon>
        <taxon>Luedemannella</taxon>
    </lineage>
</organism>
<sequence>MSVYSARRRGSHASRRPGRHAPQPAVRPGRPALDADTGAYERVPGRRTAIIGVCLLVTSGAVGTFIAAISLAATRADDPAELSLAEDPPSAAAPAGAVEPSRSATMTASPLAPHTSAAATVTLDAPMTTPVGPIAPPPATTRGASRAASPTTPGAPTSSAQPTGPDRTTAAPTSTDAPCPTCEDDGRRPRLEGGPQPTRTVVPTPPSAGFRSSTAPSWRSSTPPGDGLQLITAVPH</sequence>
<feature type="region of interest" description="Disordered" evidence="1">
    <location>
        <begin position="126"/>
        <end position="236"/>
    </location>
</feature>
<comment type="caution">
    <text evidence="3">The sequence shown here is derived from an EMBL/GenBank/DDBJ whole genome shotgun (WGS) entry which is preliminary data.</text>
</comment>
<evidence type="ECO:0000313" key="4">
    <source>
        <dbReference type="Proteomes" id="UP001500655"/>
    </source>
</evidence>
<feature type="region of interest" description="Disordered" evidence="1">
    <location>
        <begin position="1"/>
        <end position="37"/>
    </location>
</feature>
<evidence type="ECO:0000256" key="2">
    <source>
        <dbReference type="SAM" id="Phobius"/>
    </source>
</evidence>
<feature type="compositionally biased region" description="Basic residues" evidence="1">
    <location>
        <begin position="1"/>
        <end position="19"/>
    </location>
</feature>
<feature type="compositionally biased region" description="Polar residues" evidence="1">
    <location>
        <begin position="148"/>
        <end position="162"/>
    </location>
</feature>
<feature type="compositionally biased region" description="Polar residues" evidence="1">
    <location>
        <begin position="210"/>
        <end position="223"/>
    </location>
</feature>
<dbReference type="Proteomes" id="UP001500655">
    <property type="component" value="Unassembled WGS sequence"/>
</dbReference>